<keyword evidence="3" id="KW-0539">Nucleus</keyword>
<feature type="compositionally biased region" description="Polar residues" evidence="5">
    <location>
        <begin position="88"/>
        <end position="113"/>
    </location>
</feature>
<dbReference type="GO" id="GO:0003677">
    <property type="term" value="F:DNA binding"/>
    <property type="evidence" value="ECO:0007669"/>
    <property type="project" value="UniProtKB-KW"/>
</dbReference>
<dbReference type="GO" id="GO:0005634">
    <property type="term" value="C:nucleus"/>
    <property type="evidence" value="ECO:0007669"/>
    <property type="project" value="UniProtKB-SubCell"/>
</dbReference>
<dbReference type="PANTHER" id="PTHR22952:SF175">
    <property type="entry name" value="PROTEIN ABSCISIC ACID-INSENSITIVE 5"/>
    <property type="match status" value="1"/>
</dbReference>
<feature type="domain" description="BZIP" evidence="6">
    <location>
        <begin position="196"/>
        <end position="239"/>
    </location>
</feature>
<reference evidence="7" key="1">
    <citation type="submission" date="2021-01" db="EMBL/GenBank/DDBJ databases">
        <authorList>
            <consortium name="Genoscope - CEA"/>
            <person name="William W."/>
        </authorList>
    </citation>
    <scope>NUCLEOTIDE SEQUENCE</scope>
</reference>
<dbReference type="EMBL" id="CAJJDM010000140">
    <property type="protein sequence ID" value="CAD8108334.1"/>
    <property type="molecule type" value="Genomic_DNA"/>
</dbReference>
<dbReference type="InterPro" id="IPR043452">
    <property type="entry name" value="BZIP46-like"/>
</dbReference>
<dbReference type="InterPro" id="IPR004827">
    <property type="entry name" value="bZIP"/>
</dbReference>
<feature type="coiled-coil region" evidence="4">
    <location>
        <begin position="366"/>
        <end position="404"/>
    </location>
</feature>
<dbReference type="GO" id="GO:0003700">
    <property type="term" value="F:DNA-binding transcription factor activity"/>
    <property type="evidence" value="ECO:0007669"/>
    <property type="project" value="InterPro"/>
</dbReference>
<evidence type="ECO:0000256" key="1">
    <source>
        <dbReference type="ARBA" id="ARBA00004123"/>
    </source>
</evidence>
<proteinExistence type="predicted"/>
<comment type="subcellular location">
    <subcellularLocation>
        <location evidence="1">Nucleus</location>
    </subcellularLocation>
</comment>
<dbReference type="PROSITE" id="PS00036">
    <property type="entry name" value="BZIP_BASIC"/>
    <property type="match status" value="1"/>
</dbReference>
<evidence type="ECO:0000256" key="4">
    <source>
        <dbReference type="SAM" id="Coils"/>
    </source>
</evidence>
<protein>
    <recommendedName>
        <fullName evidence="6">BZIP domain-containing protein</fullName>
    </recommendedName>
</protein>
<evidence type="ECO:0000313" key="7">
    <source>
        <dbReference type="EMBL" id="CAD8108334.1"/>
    </source>
</evidence>
<dbReference type="PANTHER" id="PTHR22952">
    <property type="entry name" value="CAMP-RESPONSE ELEMENT BINDING PROTEIN-RELATED"/>
    <property type="match status" value="1"/>
</dbReference>
<evidence type="ECO:0000259" key="6">
    <source>
        <dbReference type="PROSITE" id="PS50217"/>
    </source>
</evidence>
<name>A0A8S1PYS8_PARPR</name>
<keyword evidence="4" id="KW-0175">Coiled coil</keyword>
<accession>A0A8S1PYS8</accession>
<keyword evidence="8" id="KW-1185">Reference proteome</keyword>
<feature type="coiled-coil region" evidence="4">
    <location>
        <begin position="217"/>
        <end position="248"/>
    </location>
</feature>
<dbReference type="GO" id="GO:0045893">
    <property type="term" value="P:positive regulation of DNA-templated transcription"/>
    <property type="evidence" value="ECO:0007669"/>
    <property type="project" value="InterPro"/>
</dbReference>
<organism evidence="7 8">
    <name type="scientific">Paramecium primaurelia</name>
    <dbReference type="NCBI Taxonomy" id="5886"/>
    <lineage>
        <taxon>Eukaryota</taxon>
        <taxon>Sar</taxon>
        <taxon>Alveolata</taxon>
        <taxon>Ciliophora</taxon>
        <taxon>Intramacronucleata</taxon>
        <taxon>Oligohymenophorea</taxon>
        <taxon>Peniculida</taxon>
        <taxon>Parameciidae</taxon>
        <taxon>Paramecium</taxon>
    </lineage>
</organism>
<evidence type="ECO:0000256" key="2">
    <source>
        <dbReference type="ARBA" id="ARBA00023125"/>
    </source>
</evidence>
<dbReference type="Proteomes" id="UP000688137">
    <property type="component" value="Unassembled WGS sequence"/>
</dbReference>
<gene>
    <name evidence="7" type="ORF">PPRIM_AZ9-3.1.T1370006</name>
</gene>
<feature type="compositionally biased region" description="Polar residues" evidence="5">
    <location>
        <begin position="159"/>
        <end position="176"/>
    </location>
</feature>
<dbReference type="AlphaFoldDB" id="A0A8S1PYS8"/>
<evidence type="ECO:0000256" key="5">
    <source>
        <dbReference type="SAM" id="MobiDB-lite"/>
    </source>
</evidence>
<feature type="region of interest" description="Disordered" evidence="5">
    <location>
        <begin position="88"/>
        <end position="116"/>
    </location>
</feature>
<dbReference type="CDD" id="cd14811">
    <property type="entry name" value="bZIP_u2"/>
    <property type="match status" value="1"/>
</dbReference>
<dbReference type="Pfam" id="PF07716">
    <property type="entry name" value="bZIP_2"/>
    <property type="match status" value="1"/>
</dbReference>
<evidence type="ECO:0000256" key="3">
    <source>
        <dbReference type="ARBA" id="ARBA00023242"/>
    </source>
</evidence>
<sequence>MADSFNSRQSGQFYNFVGTAGTADFQAGSCQEQQLSFGKNLLGYGDQQQGGSFQNNYLQYHAMDQDMKNSLDQFYEMKIEDADNQLIQEESSNQSRQKQSIQSERNSRSQYSGDQEYRLESADQINSIFKPEVKLQIPQNQGKSIYREKIESLLEKRTSNNNSVSPSITPRSQKSQQKLERKRSQNLQNETSNEITDPTQVKLAKNRESAKNSRERKKIYQQLLEKQVSELQEENEKLKDICKNQAHSMEIVNKKTQKFQTFLEQQQQMFEKLELCLIKKVSDDEIGIIMDALRYRIQSNSKERNDTARVYFDSIAEILLPMQVKYLLYACSHSKDMFANSDQDYTEWMKGNFENTNVKFENLTKLKKFQNKVQQFKQNISNSLDKIKNEIKSIQDQASKLDQIWDALKSVMNPIQLSTMICSLYHNLYRNELQTSTLFEQLRNSQAEEDDFQFKIEEEINFGISKMVKRC</sequence>
<evidence type="ECO:0000313" key="8">
    <source>
        <dbReference type="Proteomes" id="UP000688137"/>
    </source>
</evidence>
<feature type="compositionally biased region" description="Polar residues" evidence="5">
    <location>
        <begin position="185"/>
        <end position="199"/>
    </location>
</feature>
<comment type="caution">
    <text evidence="7">The sequence shown here is derived from an EMBL/GenBank/DDBJ whole genome shotgun (WGS) entry which is preliminary data.</text>
</comment>
<feature type="region of interest" description="Disordered" evidence="5">
    <location>
        <begin position="157"/>
        <end position="215"/>
    </location>
</feature>
<dbReference type="SMART" id="SM00338">
    <property type="entry name" value="BRLZ"/>
    <property type="match status" value="1"/>
</dbReference>
<keyword evidence="2" id="KW-0238">DNA-binding</keyword>
<dbReference type="OMA" id="KDMFANS"/>
<dbReference type="PROSITE" id="PS50217">
    <property type="entry name" value="BZIP"/>
    <property type="match status" value="1"/>
</dbReference>